<dbReference type="PIRSF" id="PIRSF006268">
    <property type="entry name" value="ApbE"/>
    <property type="match status" value="1"/>
</dbReference>
<keyword evidence="7 10" id="KW-0460">Magnesium</keyword>
<comment type="function">
    <text evidence="12">Flavin transferase that catalyzes the transfer of the FMN moiety of FAD and its covalent binding to the hydroxyl group of a threonine residue in a target flavoprotein.</text>
</comment>
<evidence type="ECO:0000256" key="5">
    <source>
        <dbReference type="ARBA" id="ARBA00022723"/>
    </source>
</evidence>
<dbReference type="GO" id="GO:0046872">
    <property type="term" value="F:metal ion binding"/>
    <property type="evidence" value="ECO:0007669"/>
    <property type="project" value="UniProtKB-UniRule"/>
</dbReference>
<evidence type="ECO:0000256" key="12">
    <source>
        <dbReference type="RuleBase" id="RU363002"/>
    </source>
</evidence>
<dbReference type="Proteomes" id="UP000190188">
    <property type="component" value="Unassembled WGS sequence"/>
</dbReference>
<comment type="catalytic activity">
    <reaction evidence="9 10 12">
        <text>L-threonyl-[protein] + FAD = FMN-L-threonyl-[protein] + AMP + H(+)</text>
        <dbReference type="Rhea" id="RHEA:36847"/>
        <dbReference type="Rhea" id="RHEA-COMP:11060"/>
        <dbReference type="Rhea" id="RHEA-COMP:11061"/>
        <dbReference type="ChEBI" id="CHEBI:15378"/>
        <dbReference type="ChEBI" id="CHEBI:30013"/>
        <dbReference type="ChEBI" id="CHEBI:57692"/>
        <dbReference type="ChEBI" id="CHEBI:74257"/>
        <dbReference type="ChEBI" id="CHEBI:456215"/>
        <dbReference type="EC" id="2.7.1.180"/>
    </reaction>
</comment>
<comment type="similarity">
    <text evidence="10 12">Belongs to the ApbE family.</text>
</comment>
<dbReference type="Pfam" id="PF02424">
    <property type="entry name" value="ApbE"/>
    <property type="match status" value="1"/>
</dbReference>
<evidence type="ECO:0000256" key="6">
    <source>
        <dbReference type="ARBA" id="ARBA00022827"/>
    </source>
</evidence>
<dbReference type="PANTHER" id="PTHR30040">
    <property type="entry name" value="THIAMINE BIOSYNTHESIS LIPOPROTEIN APBE"/>
    <property type="match status" value="1"/>
</dbReference>
<evidence type="ECO:0000256" key="8">
    <source>
        <dbReference type="ARBA" id="ARBA00031306"/>
    </source>
</evidence>
<dbReference type="PANTHER" id="PTHR30040:SF2">
    <property type="entry name" value="FAD:PROTEIN FMN TRANSFERASE"/>
    <property type="match status" value="1"/>
</dbReference>
<keyword evidence="12" id="KW-0449">Lipoprotein</keyword>
<evidence type="ECO:0000256" key="3">
    <source>
        <dbReference type="ARBA" id="ARBA00022630"/>
    </source>
</evidence>
<accession>A0A1T2X328</accession>
<evidence type="ECO:0000256" key="1">
    <source>
        <dbReference type="ARBA" id="ARBA00011955"/>
    </source>
</evidence>
<dbReference type="PROSITE" id="PS51257">
    <property type="entry name" value="PROKAR_LIPOPROTEIN"/>
    <property type="match status" value="1"/>
</dbReference>
<keyword evidence="12" id="KW-0732">Signal</keyword>
<evidence type="ECO:0000256" key="10">
    <source>
        <dbReference type="PIRNR" id="PIRNR006268"/>
    </source>
</evidence>
<reference evidence="13 14" key="1">
    <citation type="submission" date="2017-01" db="EMBL/GenBank/DDBJ databases">
        <title>Genome analysis of Paenibacillus selenitrireducens ES3-24.</title>
        <authorList>
            <person name="Xu D."/>
            <person name="Yao R."/>
            <person name="Zheng S."/>
        </authorList>
    </citation>
    <scope>NUCLEOTIDE SEQUENCE [LARGE SCALE GENOMIC DNA]</scope>
    <source>
        <strain evidence="13 14">ES3-24</strain>
    </source>
</reference>
<evidence type="ECO:0000256" key="4">
    <source>
        <dbReference type="ARBA" id="ARBA00022679"/>
    </source>
</evidence>
<name>A0A1T2X328_9BACL</name>
<dbReference type="RefSeq" id="WP_078501792.1">
    <property type="nucleotide sequence ID" value="NZ_MSZX01000011.1"/>
</dbReference>
<comment type="subcellular location">
    <subcellularLocation>
        <location evidence="12">Cell inner membrane</location>
        <topology evidence="12">Lipid-anchor</topology>
        <orientation evidence="12">Periplasmic side</orientation>
    </subcellularLocation>
</comment>
<feature type="signal peptide" evidence="12">
    <location>
        <begin position="1"/>
        <end position="26"/>
    </location>
</feature>
<comment type="caution">
    <text evidence="13">The sequence shown here is derived from an EMBL/GenBank/DDBJ whole genome shotgun (WGS) entry which is preliminary data.</text>
</comment>
<protein>
    <recommendedName>
        <fullName evidence="2 10">FAD:protein FMN transferase</fullName>
        <ecNumber evidence="1 10">2.7.1.180</ecNumber>
    </recommendedName>
    <alternativeName>
        <fullName evidence="8 10">Flavin transferase</fullName>
    </alternativeName>
</protein>
<evidence type="ECO:0000256" key="11">
    <source>
        <dbReference type="PIRSR" id="PIRSR006268-2"/>
    </source>
</evidence>
<dbReference type="InterPro" id="IPR003374">
    <property type="entry name" value="ApbE-like_sf"/>
</dbReference>
<keyword evidence="14" id="KW-1185">Reference proteome</keyword>
<feature type="chain" id="PRO_5039749166" description="FAD:protein FMN transferase" evidence="12">
    <location>
        <begin position="27"/>
        <end position="371"/>
    </location>
</feature>
<comment type="cofactor">
    <cofactor evidence="11">
        <name>Mg(2+)</name>
        <dbReference type="ChEBI" id="CHEBI:18420"/>
    </cofactor>
    <cofactor evidence="11">
        <name>Mn(2+)</name>
        <dbReference type="ChEBI" id="CHEBI:29035"/>
    </cofactor>
    <text evidence="11">Magnesium. Can also use manganese.</text>
</comment>
<dbReference type="EMBL" id="MSZX01000011">
    <property type="protein sequence ID" value="OPA74247.1"/>
    <property type="molecule type" value="Genomic_DNA"/>
</dbReference>
<proteinExistence type="inferred from homology"/>
<evidence type="ECO:0000256" key="9">
    <source>
        <dbReference type="ARBA" id="ARBA00048540"/>
    </source>
</evidence>
<dbReference type="AlphaFoldDB" id="A0A1T2X328"/>
<sequence length="371" mass="41400">MVTIRKGSKRVAALMLVILLLTSCMAKPVQEQTVPIYSKYSDSFFDTFDTLTQVVAYTENEEQFQQYFQRIHDRFQELHKLYDIYNNYEGLNNIKTINDQAGIQPVRVDPDIIHLIQFSKAWYAKVGETNIAMGSVLQIWHDYREAGMDDPEHAQLPPMEDLQKAAEHMSLDRVIVDTAKSTVYLEDPKMSLNVGAVAKGYATELVAKEMEAEGLQSALISAGGNIRAIGQPLDGVRKRWGVGLQNPDKFIATDDGNLLDTIFVKDASVVSSGDYQRYYMVDGQPVHHLIDPNTLMPGQYYRAVTVVTQDSGLADFLSTVVFLIPFDESRALVERLDGVEALWVMPDGSVEASEGMQHIMKSYGATGAKAS</sequence>
<evidence type="ECO:0000256" key="2">
    <source>
        <dbReference type="ARBA" id="ARBA00016337"/>
    </source>
</evidence>
<dbReference type="EC" id="2.7.1.180" evidence="1 10"/>
<keyword evidence="12" id="KW-1003">Cell membrane</keyword>
<keyword evidence="4 10" id="KW-0808">Transferase</keyword>
<dbReference type="OrthoDB" id="9778595at2"/>
<dbReference type="Gene3D" id="3.10.520.10">
    <property type="entry name" value="ApbE-like domains"/>
    <property type="match status" value="1"/>
</dbReference>
<feature type="binding site" evidence="11">
    <location>
        <position position="315"/>
    </location>
    <ligand>
        <name>Mg(2+)</name>
        <dbReference type="ChEBI" id="CHEBI:18420"/>
    </ligand>
</feature>
<organism evidence="13 14">
    <name type="scientific">Paenibacillus selenitireducens</name>
    <dbReference type="NCBI Taxonomy" id="1324314"/>
    <lineage>
        <taxon>Bacteria</taxon>
        <taxon>Bacillati</taxon>
        <taxon>Bacillota</taxon>
        <taxon>Bacilli</taxon>
        <taxon>Bacillales</taxon>
        <taxon>Paenibacillaceae</taxon>
        <taxon>Paenibacillus</taxon>
    </lineage>
</organism>
<keyword evidence="5 10" id="KW-0479">Metal-binding</keyword>
<evidence type="ECO:0000313" key="14">
    <source>
        <dbReference type="Proteomes" id="UP000190188"/>
    </source>
</evidence>
<gene>
    <name evidence="13" type="ORF">BVG16_24270</name>
</gene>
<feature type="binding site" evidence="11">
    <location>
        <position position="196"/>
    </location>
    <ligand>
        <name>Mg(2+)</name>
        <dbReference type="ChEBI" id="CHEBI:18420"/>
    </ligand>
</feature>
<feature type="binding site" evidence="11">
    <location>
        <position position="319"/>
    </location>
    <ligand>
        <name>Mg(2+)</name>
        <dbReference type="ChEBI" id="CHEBI:18420"/>
    </ligand>
</feature>
<evidence type="ECO:0000313" key="13">
    <source>
        <dbReference type="EMBL" id="OPA74247.1"/>
    </source>
</evidence>
<keyword evidence="6 10" id="KW-0274">FAD</keyword>
<dbReference type="GO" id="GO:0005886">
    <property type="term" value="C:plasma membrane"/>
    <property type="evidence" value="ECO:0007669"/>
    <property type="project" value="UniProtKB-SubCell"/>
</dbReference>
<dbReference type="InterPro" id="IPR024932">
    <property type="entry name" value="ApbE"/>
</dbReference>
<dbReference type="GO" id="GO:0016740">
    <property type="term" value="F:transferase activity"/>
    <property type="evidence" value="ECO:0007669"/>
    <property type="project" value="UniProtKB-UniRule"/>
</dbReference>
<keyword evidence="12" id="KW-0997">Cell inner membrane</keyword>
<dbReference type="STRING" id="1324314.BVG16_24270"/>
<evidence type="ECO:0000256" key="7">
    <source>
        <dbReference type="ARBA" id="ARBA00022842"/>
    </source>
</evidence>
<keyword evidence="12" id="KW-0472">Membrane</keyword>
<keyword evidence="3 10" id="KW-0285">Flavoprotein</keyword>
<dbReference type="SUPFAM" id="SSF143631">
    <property type="entry name" value="ApbE-like"/>
    <property type="match status" value="1"/>
</dbReference>